<keyword evidence="3" id="KW-1185">Reference proteome</keyword>
<proteinExistence type="predicted"/>
<dbReference type="AlphaFoldDB" id="A0A1I6SK69"/>
<gene>
    <name evidence="2" type="ORF">SAMN05444972_107156</name>
</gene>
<sequence length="92" mass="9365">MKSKVSKQRQGRGKVSRFGGSPTNALIASLVAAIRATFSYGDPIAVSFVGGSDIVGTFVSVSDGVLVVNRTVGEHTGTALIALADVDVVTKG</sequence>
<reference evidence="3" key="1">
    <citation type="submission" date="2016-10" db="EMBL/GenBank/DDBJ databases">
        <authorList>
            <person name="Varghese N."/>
            <person name="Submissions S."/>
        </authorList>
    </citation>
    <scope>NUCLEOTIDE SEQUENCE [LARGE SCALE GENOMIC DNA]</scope>
    <source>
        <strain evidence="3">DSM 45789</strain>
    </source>
</reference>
<evidence type="ECO:0000256" key="1">
    <source>
        <dbReference type="SAM" id="MobiDB-lite"/>
    </source>
</evidence>
<dbReference type="EMBL" id="FPAA01000007">
    <property type="protein sequence ID" value="SFS77319.1"/>
    <property type="molecule type" value="Genomic_DNA"/>
</dbReference>
<dbReference type="Proteomes" id="UP000198660">
    <property type="component" value="Unassembled WGS sequence"/>
</dbReference>
<name>A0A1I6SK69_9BACL</name>
<feature type="compositionally biased region" description="Basic residues" evidence="1">
    <location>
        <begin position="1"/>
        <end position="15"/>
    </location>
</feature>
<accession>A0A1I6SK69</accession>
<evidence type="ECO:0000313" key="2">
    <source>
        <dbReference type="EMBL" id="SFS77319.1"/>
    </source>
</evidence>
<protein>
    <submittedName>
        <fullName evidence="2">Uncharacterized protein</fullName>
    </submittedName>
</protein>
<dbReference type="RefSeq" id="WP_091837342.1">
    <property type="nucleotide sequence ID" value="NZ_FPAA01000007.1"/>
</dbReference>
<evidence type="ECO:0000313" key="3">
    <source>
        <dbReference type="Proteomes" id="UP000198660"/>
    </source>
</evidence>
<organism evidence="2 3">
    <name type="scientific">Marininema halotolerans</name>
    <dbReference type="NCBI Taxonomy" id="1155944"/>
    <lineage>
        <taxon>Bacteria</taxon>
        <taxon>Bacillati</taxon>
        <taxon>Bacillota</taxon>
        <taxon>Bacilli</taxon>
        <taxon>Bacillales</taxon>
        <taxon>Thermoactinomycetaceae</taxon>
        <taxon>Marininema</taxon>
    </lineage>
</organism>
<feature type="region of interest" description="Disordered" evidence="1">
    <location>
        <begin position="1"/>
        <end position="22"/>
    </location>
</feature>